<evidence type="ECO:0000259" key="2">
    <source>
        <dbReference type="PROSITE" id="PS50113"/>
    </source>
</evidence>
<dbReference type="PANTHER" id="PTHR44757">
    <property type="entry name" value="DIGUANYLATE CYCLASE DGCP"/>
    <property type="match status" value="1"/>
</dbReference>
<evidence type="ECO:0008006" key="7">
    <source>
        <dbReference type="Google" id="ProtNLM"/>
    </source>
</evidence>
<dbReference type="InterPro" id="IPR000014">
    <property type="entry name" value="PAS"/>
</dbReference>
<dbReference type="InterPro" id="IPR001633">
    <property type="entry name" value="EAL_dom"/>
</dbReference>
<dbReference type="NCBIfam" id="TIGR00254">
    <property type="entry name" value="GGDEF"/>
    <property type="match status" value="1"/>
</dbReference>
<feature type="domain" description="PAS" evidence="1">
    <location>
        <begin position="287"/>
        <end position="357"/>
    </location>
</feature>
<dbReference type="InterPro" id="IPR013767">
    <property type="entry name" value="PAS_fold"/>
</dbReference>
<dbReference type="PROSITE" id="PS50113">
    <property type="entry name" value="PAC"/>
    <property type="match status" value="1"/>
</dbReference>
<dbReference type="RefSeq" id="WP_353302608.1">
    <property type="nucleotide sequence ID" value="NZ_BAABWN010000005.1"/>
</dbReference>
<dbReference type="Gene3D" id="3.20.20.450">
    <property type="entry name" value="EAL domain"/>
    <property type="match status" value="1"/>
</dbReference>
<dbReference type="SMART" id="SM00091">
    <property type="entry name" value="PAS"/>
    <property type="match status" value="3"/>
</dbReference>
<dbReference type="Pfam" id="PF00563">
    <property type="entry name" value="EAL"/>
    <property type="match status" value="1"/>
</dbReference>
<dbReference type="SMART" id="SM00267">
    <property type="entry name" value="GGDEF"/>
    <property type="match status" value="1"/>
</dbReference>
<evidence type="ECO:0000313" key="6">
    <source>
        <dbReference type="Proteomes" id="UP001465153"/>
    </source>
</evidence>
<dbReference type="SUPFAM" id="SSF141868">
    <property type="entry name" value="EAL domain-like"/>
    <property type="match status" value="1"/>
</dbReference>
<dbReference type="Gene3D" id="3.30.70.270">
    <property type="match status" value="1"/>
</dbReference>
<name>A0ABQ0A8H6_9GAMM</name>
<accession>A0ABQ0A8H6</accession>
<dbReference type="CDD" id="cd01948">
    <property type="entry name" value="EAL"/>
    <property type="match status" value="1"/>
</dbReference>
<dbReference type="Proteomes" id="UP001465153">
    <property type="component" value="Unassembled WGS sequence"/>
</dbReference>
<comment type="caution">
    <text evidence="5">The sequence shown here is derived from an EMBL/GenBank/DDBJ whole genome shotgun (WGS) entry which is preliminary data.</text>
</comment>
<dbReference type="CDD" id="cd00130">
    <property type="entry name" value="PAS"/>
    <property type="match status" value="2"/>
</dbReference>
<gene>
    <name evidence="5" type="ORF">NBRC116591_17600</name>
</gene>
<dbReference type="Pfam" id="PF13426">
    <property type="entry name" value="PAS_9"/>
    <property type="match status" value="1"/>
</dbReference>
<dbReference type="InterPro" id="IPR035919">
    <property type="entry name" value="EAL_sf"/>
</dbReference>
<dbReference type="EMBL" id="BAABWN010000005">
    <property type="protein sequence ID" value="GAA6167949.1"/>
    <property type="molecule type" value="Genomic_DNA"/>
</dbReference>
<dbReference type="InterPro" id="IPR000700">
    <property type="entry name" value="PAS-assoc_C"/>
</dbReference>
<dbReference type="CDD" id="cd01949">
    <property type="entry name" value="GGDEF"/>
    <property type="match status" value="1"/>
</dbReference>
<dbReference type="PROSITE" id="PS50883">
    <property type="entry name" value="EAL"/>
    <property type="match status" value="1"/>
</dbReference>
<keyword evidence="6" id="KW-1185">Reference proteome</keyword>
<feature type="domain" description="EAL" evidence="3">
    <location>
        <begin position="588"/>
        <end position="844"/>
    </location>
</feature>
<evidence type="ECO:0000259" key="1">
    <source>
        <dbReference type="PROSITE" id="PS50112"/>
    </source>
</evidence>
<sequence length="854" mass="97409">MQGFIKLKQVVDSLDCGVMLLNATLKVIYINEWIYKRADIHPHQTDNSHLLEAFPELKSTRFYDCCVDAVKLHLQSFLSNSFNPSPLPLYDPNSVGNELYRLQQSITIKSRDIGDETYCEVVISDVTASVIKECWLKRLANAYREESLTRKLEQTQLSRIIDNTADAILVFTHTGAIELANSSAEDLFGYTREEFEHVHLNDLLSKDQIKQNASVYDRIMLYLNRALDNDQNLNLPPVATSLSSKDGRKVPVEIKFSTSKADERINIITVIRDRTNEIESERIFRESENRFKTLAKIAPVGIFRTDSNGVVRYANETWLQVTGCKHTDLHQLTWHDIIENEERDQVRQRWHKSKSNKLGFNEEFCLRTHEKTNKKTWVIGNLMAEYDVYKNIIGFVGTFTDITQQRLNQEEIERMAYFDALTGLANRRYFKSNLDRQIKLSKRSQGMFALMALDLNGFKSINDTFGHDAGDKVLVEVAKRLTACVRESNVISRIGGDEFNILVSDYDQPKDLIHISKRILDSIKAPIDVSNDEVSVSTSIGITIYPGDAQSPEQLIKNADLALYSAKENKRAFFEFFNPTMNEKAEATMLLEKQVRVALDEDQFEIYYQPIIAAESGEICRAEALVRWRHPDNGLLLPAEFIAPLERCRIIHEFGLEIIRKVGEFSKELSDIKKLSGDFRISINMSPAQFLEPHFTEKFNACQKEVQFDWRKIEVEVTEKSFISNAKHADKVMLELQSYGVSFALDDFGLGYASLTHLTTLPIGLVKIDRAFIASMNNNPKNRDIVLAIIEATQRLGCAVAAEGVESEEQKLFLERSGCDLLQGFLIAKPMPQSQFLDFVDDKHSTVVSIKNAK</sequence>
<evidence type="ECO:0000313" key="5">
    <source>
        <dbReference type="EMBL" id="GAA6167949.1"/>
    </source>
</evidence>
<dbReference type="InterPro" id="IPR000160">
    <property type="entry name" value="GGDEF_dom"/>
</dbReference>
<proteinExistence type="predicted"/>
<dbReference type="Pfam" id="PF00989">
    <property type="entry name" value="PAS"/>
    <property type="match status" value="1"/>
</dbReference>
<reference evidence="5 6" key="1">
    <citation type="submission" date="2024-04" db="EMBL/GenBank/DDBJ databases">
        <title>Draft genome sequence of Sessilibacter corallicola NBRC 116591.</title>
        <authorList>
            <person name="Miyakawa T."/>
            <person name="Kusuya Y."/>
            <person name="Miura T."/>
        </authorList>
    </citation>
    <scope>NUCLEOTIDE SEQUENCE [LARGE SCALE GENOMIC DNA]</scope>
    <source>
        <strain evidence="5 6">KU-00831-HH</strain>
    </source>
</reference>
<dbReference type="Gene3D" id="3.30.450.20">
    <property type="entry name" value="PAS domain"/>
    <property type="match status" value="3"/>
</dbReference>
<dbReference type="InterPro" id="IPR052155">
    <property type="entry name" value="Biofilm_reg_signaling"/>
</dbReference>
<dbReference type="InterPro" id="IPR043128">
    <property type="entry name" value="Rev_trsase/Diguanyl_cyclase"/>
</dbReference>
<evidence type="ECO:0000259" key="3">
    <source>
        <dbReference type="PROSITE" id="PS50883"/>
    </source>
</evidence>
<dbReference type="InterPro" id="IPR035965">
    <property type="entry name" value="PAS-like_dom_sf"/>
</dbReference>
<feature type="domain" description="GGDEF" evidence="4">
    <location>
        <begin position="446"/>
        <end position="579"/>
    </location>
</feature>
<dbReference type="NCBIfam" id="TIGR00229">
    <property type="entry name" value="sensory_box"/>
    <property type="match status" value="2"/>
</dbReference>
<dbReference type="PROSITE" id="PS50887">
    <property type="entry name" value="GGDEF"/>
    <property type="match status" value="1"/>
</dbReference>
<dbReference type="Pfam" id="PF00990">
    <property type="entry name" value="GGDEF"/>
    <property type="match status" value="1"/>
</dbReference>
<protein>
    <recommendedName>
        <fullName evidence="7">GGDEF domain-containing protein</fullName>
    </recommendedName>
</protein>
<evidence type="ECO:0000259" key="4">
    <source>
        <dbReference type="PROSITE" id="PS50887"/>
    </source>
</evidence>
<feature type="domain" description="PAS" evidence="1">
    <location>
        <begin position="153"/>
        <end position="230"/>
    </location>
</feature>
<dbReference type="SUPFAM" id="SSF55785">
    <property type="entry name" value="PYP-like sensor domain (PAS domain)"/>
    <property type="match status" value="2"/>
</dbReference>
<dbReference type="SUPFAM" id="SSF55073">
    <property type="entry name" value="Nucleotide cyclase"/>
    <property type="match status" value="1"/>
</dbReference>
<organism evidence="5 6">
    <name type="scientific">Sessilibacter corallicola</name>
    <dbReference type="NCBI Taxonomy" id="2904075"/>
    <lineage>
        <taxon>Bacteria</taxon>
        <taxon>Pseudomonadati</taxon>
        <taxon>Pseudomonadota</taxon>
        <taxon>Gammaproteobacteria</taxon>
        <taxon>Cellvibrionales</taxon>
        <taxon>Cellvibrionaceae</taxon>
        <taxon>Sessilibacter</taxon>
    </lineage>
</organism>
<dbReference type="PANTHER" id="PTHR44757:SF2">
    <property type="entry name" value="BIOFILM ARCHITECTURE MAINTENANCE PROTEIN MBAA"/>
    <property type="match status" value="1"/>
</dbReference>
<dbReference type="InterPro" id="IPR029787">
    <property type="entry name" value="Nucleotide_cyclase"/>
</dbReference>
<dbReference type="SMART" id="SM00052">
    <property type="entry name" value="EAL"/>
    <property type="match status" value="1"/>
</dbReference>
<feature type="domain" description="PAC" evidence="2">
    <location>
        <begin position="360"/>
        <end position="414"/>
    </location>
</feature>
<dbReference type="PROSITE" id="PS50112">
    <property type="entry name" value="PAS"/>
    <property type="match status" value="2"/>
</dbReference>